<dbReference type="Pfam" id="PF01593">
    <property type="entry name" value="Amino_oxidase"/>
    <property type="match status" value="2"/>
</dbReference>
<reference evidence="2 3" key="1">
    <citation type="submission" date="2020-04" db="EMBL/GenBank/DDBJ databases">
        <authorList>
            <person name="Alioto T."/>
            <person name="Alioto T."/>
            <person name="Gomez Garrido J."/>
        </authorList>
    </citation>
    <scope>NUCLEOTIDE SEQUENCE [LARGE SCALE GENOMIC DNA]</scope>
</reference>
<dbReference type="PANTHER" id="PTHR10742:SF398">
    <property type="entry name" value="AMINE OXIDASE DOMAIN-CONTAINING PROTEIN-RELATED"/>
    <property type="match status" value="1"/>
</dbReference>
<comment type="caution">
    <text evidence="2">The sequence shown here is derived from an EMBL/GenBank/DDBJ whole genome shotgun (WGS) entry which is preliminary data.</text>
</comment>
<dbReference type="Proteomes" id="UP000494165">
    <property type="component" value="Unassembled WGS sequence"/>
</dbReference>
<dbReference type="GO" id="GO:0046592">
    <property type="term" value="F:polyamine oxidase activity"/>
    <property type="evidence" value="ECO:0007669"/>
    <property type="project" value="TreeGrafter"/>
</dbReference>
<sequence length="701" mass="78649">MLDVVIVGAGASGVAAGTRLLRGGISNFVILEAENRLGGRVYSTEFDGCTVDMGAQWVHGEKNNVVYQMASDRVSVDEQMSNYASAEVFLETGEKFDMGLVFLLYSWIGEIEATMPLKLKDFQGSLGEFYNQELLKRIKEHPEPLAENDVRAFMEWFEKFENSIDAADSWFDTSGKGHLAYVDCPGELLNKWNSGGYFSAIKLLIEHTKQVEEFNKKVVLNCEVEKIDYSKGHVQVLCKGGNVYNAKKAIVTVSLGVLKERASTLFAPNLPLSKLNAIKGLAIGSVNKIYMSFPHRWWHDEAPGFCFFWSHSQDDLPKEKKWHRGVFGFFPVSSAPNALCGWMVGPLARHAEYLPDDEVKSGCMELLRRFLGKKYAVVDCTEFKRTQWYSNPHFRGSYSFRSMLTEQLDTGAIHLATPVTNSEGADVLLFAGEASHPDYFSTVHGAIETGWREADRILRIQRHLDLDCALLKQFDVIIVGAGFAGLGAARTLHKAGLKNFAILEAQNYAGGRAHTVRWGDGSTFVEQGAQWIHGEHRNPLHKIAMDYDLLNSIVSFEGLGPYILENGDKVDPALVREVATEVKKILERCESFADEGCQEYPPSVGHFLRQKFYAYIDRTAVDENDRQIKENLLDWHLRFQVIDNSCRILDELSAKSWGDYDNCPGKDCNNLRNGYSSLVDAIVSELPKDALYLSHPIDTIK</sequence>
<evidence type="ECO:0000313" key="2">
    <source>
        <dbReference type="EMBL" id="CAB3375625.1"/>
    </source>
</evidence>
<feature type="domain" description="Amine oxidase" evidence="1">
    <location>
        <begin position="12"/>
        <end position="458"/>
    </location>
</feature>
<name>A0A8S1D5Z2_9INSE</name>
<dbReference type="Gene3D" id="3.90.660.10">
    <property type="match status" value="1"/>
</dbReference>
<dbReference type="PANTHER" id="PTHR10742">
    <property type="entry name" value="FLAVIN MONOAMINE OXIDASE"/>
    <property type="match status" value="1"/>
</dbReference>
<keyword evidence="3" id="KW-1185">Reference proteome</keyword>
<dbReference type="Gene3D" id="3.50.50.60">
    <property type="entry name" value="FAD/NAD(P)-binding domain"/>
    <property type="match status" value="2"/>
</dbReference>
<dbReference type="SUPFAM" id="SSF54373">
    <property type="entry name" value="FAD-linked reductases, C-terminal domain"/>
    <property type="match status" value="1"/>
</dbReference>
<accession>A0A8S1D5Z2</accession>
<proteinExistence type="predicted"/>
<evidence type="ECO:0000313" key="3">
    <source>
        <dbReference type="Proteomes" id="UP000494165"/>
    </source>
</evidence>
<dbReference type="AlphaFoldDB" id="A0A8S1D5Z2"/>
<dbReference type="InterPro" id="IPR002937">
    <property type="entry name" value="Amino_oxidase"/>
</dbReference>
<evidence type="ECO:0000259" key="1">
    <source>
        <dbReference type="Pfam" id="PF01593"/>
    </source>
</evidence>
<protein>
    <recommendedName>
        <fullName evidence="1">Amine oxidase domain-containing protein</fullName>
    </recommendedName>
</protein>
<dbReference type="InterPro" id="IPR050281">
    <property type="entry name" value="Flavin_monoamine_oxidase"/>
</dbReference>
<dbReference type="InterPro" id="IPR036188">
    <property type="entry name" value="FAD/NAD-bd_sf"/>
</dbReference>
<dbReference type="OrthoDB" id="5046242at2759"/>
<feature type="domain" description="Amine oxidase" evidence="1">
    <location>
        <begin position="483"/>
        <end position="700"/>
    </location>
</feature>
<organism evidence="2 3">
    <name type="scientific">Cloeon dipterum</name>
    <dbReference type="NCBI Taxonomy" id="197152"/>
    <lineage>
        <taxon>Eukaryota</taxon>
        <taxon>Metazoa</taxon>
        <taxon>Ecdysozoa</taxon>
        <taxon>Arthropoda</taxon>
        <taxon>Hexapoda</taxon>
        <taxon>Insecta</taxon>
        <taxon>Pterygota</taxon>
        <taxon>Palaeoptera</taxon>
        <taxon>Ephemeroptera</taxon>
        <taxon>Pisciforma</taxon>
        <taxon>Baetidae</taxon>
        <taxon>Cloeon</taxon>
    </lineage>
</organism>
<dbReference type="EMBL" id="CADEPI010000115">
    <property type="protein sequence ID" value="CAB3375625.1"/>
    <property type="molecule type" value="Genomic_DNA"/>
</dbReference>
<dbReference type="SUPFAM" id="SSF51905">
    <property type="entry name" value="FAD/NAD(P)-binding domain"/>
    <property type="match status" value="2"/>
</dbReference>
<gene>
    <name evidence="2" type="ORF">CLODIP_2_CD12791</name>
</gene>